<sequence>MSPSIILQVAAVLLPRLLQAIVCASSFGRLMHLMSQPQVDMSTSGCNQGNGIKKHQVFGREESGQRDGKREEILIRLRDYNNEDEDGGETITMVMRIMETMMIKTMALKGLIGH</sequence>
<keyword evidence="1" id="KW-0732">Signal</keyword>
<feature type="chain" id="PRO_5032752235" description="Secreted protein" evidence="1">
    <location>
        <begin position="21"/>
        <end position="114"/>
    </location>
</feature>
<organism evidence="2 3">
    <name type="scientific">Miscanthus lutarioriparius</name>
    <dbReference type="NCBI Taxonomy" id="422564"/>
    <lineage>
        <taxon>Eukaryota</taxon>
        <taxon>Viridiplantae</taxon>
        <taxon>Streptophyta</taxon>
        <taxon>Embryophyta</taxon>
        <taxon>Tracheophyta</taxon>
        <taxon>Spermatophyta</taxon>
        <taxon>Magnoliopsida</taxon>
        <taxon>Liliopsida</taxon>
        <taxon>Poales</taxon>
        <taxon>Poaceae</taxon>
        <taxon>PACMAD clade</taxon>
        <taxon>Panicoideae</taxon>
        <taxon>Andropogonodae</taxon>
        <taxon>Andropogoneae</taxon>
        <taxon>Saccharinae</taxon>
        <taxon>Miscanthus</taxon>
    </lineage>
</organism>
<evidence type="ECO:0000313" key="3">
    <source>
        <dbReference type="Proteomes" id="UP000604825"/>
    </source>
</evidence>
<keyword evidence="3" id="KW-1185">Reference proteome</keyword>
<dbReference type="AlphaFoldDB" id="A0A811SM90"/>
<evidence type="ECO:0000313" key="2">
    <source>
        <dbReference type="EMBL" id="CAD6343909.1"/>
    </source>
</evidence>
<gene>
    <name evidence="2" type="ORF">NCGR_LOCUS68007</name>
</gene>
<proteinExistence type="predicted"/>
<evidence type="ECO:0008006" key="4">
    <source>
        <dbReference type="Google" id="ProtNLM"/>
    </source>
</evidence>
<name>A0A811SM90_9POAL</name>
<comment type="caution">
    <text evidence="2">The sequence shown here is derived from an EMBL/GenBank/DDBJ whole genome shotgun (WGS) entry which is preliminary data.</text>
</comment>
<reference evidence="2" key="1">
    <citation type="submission" date="2020-10" db="EMBL/GenBank/DDBJ databases">
        <authorList>
            <person name="Han B."/>
            <person name="Lu T."/>
            <person name="Zhao Q."/>
            <person name="Huang X."/>
            <person name="Zhao Y."/>
        </authorList>
    </citation>
    <scope>NUCLEOTIDE SEQUENCE</scope>
</reference>
<protein>
    <recommendedName>
        <fullName evidence="4">Secreted protein</fullName>
    </recommendedName>
</protein>
<dbReference type="EMBL" id="CAJGYO010000853">
    <property type="protein sequence ID" value="CAD6343909.1"/>
    <property type="molecule type" value="Genomic_DNA"/>
</dbReference>
<accession>A0A811SM90</accession>
<evidence type="ECO:0000256" key="1">
    <source>
        <dbReference type="SAM" id="SignalP"/>
    </source>
</evidence>
<feature type="signal peptide" evidence="1">
    <location>
        <begin position="1"/>
        <end position="20"/>
    </location>
</feature>
<dbReference type="Proteomes" id="UP000604825">
    <property type="component" value="Unassembled WGS sequence"/>
</dbReference>